<proteinExistence type="inferred from homology"/>
<dbReference type="InterPro" id="IPR007177">
    <property type="entry name" value="Tsr3_C"/>
</dbReference>
<evidence type="ECO:0000256" key="7">
    <source>
        <dbReference type="HAMAP-Rule" id="MF_01116"/>
    </source>
</evidence>
<dbReference type="AlphaFoldDB" id="A0A2U9IEK9"/>
<reference evidence="10 11" key="1">
    <citation type="submission" date="2018-05" db="EMBL/GenBank/DDBJ databases">
        <title>Complete Genome Sequences of Extremely Thermoacidophilic, Metal-Mobilizing Type-Strain Members of the Archaeal Family Sulfolobaceae: Acidianus brierleyi DSM-1651T, Acidianus sulfidivorans DSM-18786T, Metallosphaera hakonensis DSM-7519T, and Metallosphaera prunae DSM-10039T.</title>
        <authorList>
            <person name="Counts J.A."/>
            <person name="Kelly R.M."/>
        </authorList>
    </citation>
    <scope>NUCLEOTIDE SEQUENCE [LARGE SCALE GENOMIC DNA]</scope>
    <source>
        <strain evidence="10 11">DSM 1651</strain>
    </source>
</reference>
<dbReference type="KEGG" id="abri:DFR85_07555"/>
<feature type="binding site" evidence="7">
    <location>
        <position position="104"/>
    </location>
    <ligand>
        <name>S-adenosyl-L-methionine</name>
        <dbReference type="ChEBI" id="CHEBI:59789"/>
    </ligand>
</feature>
<keyword evidence="5 7" id="KW-0808">Transferase</keyword>
<feature type="binding site" evidence="7">
    <location>
        <position position="17"/>
    </location>
    <ligand>
        <name>S-adenosyl-L-methionine</name>
        <dbReference type="ChEBI" id="CHEBI:59789"/>
    </ligand>
</feature>
<dbReference type="EMBL" id="CP029289">
    <property type="protein sequence ID" value="AWR94471.1"/>
    <property type="molecule type" value="Genomic_DNA"/>
</dbReference>
<protein>
    <recommendedName>
        <fullName evidence="1 7">16S rRNA aminocarboxypropyltransferase</fullName>
        <ecNumber evidence="7">2.5.1.157</ecNumber>
    </recommendedName>
</protein>
<dbReference type="RefSeq" id="WP_110270352.1">
    <property type="nucleotide sequence ID" value="NZ_CP029289.2"/>
</dbReference>
<keyword evidence="6 7" id="KW-0949">S-adenosyl-L-methionine</keyword>
<accession>A0A2U9IEK9</accession>
<keyword evidence="11" id="KW-1185">Reference proteome</keyword>
<dbReference type="InterPro" id="IPR007209">
    <property type="entry name" value="RNaseL-inhib-like_metal-bd_dom"/>
</dbReference>
<evidence type="ECO:0000256" key="1">
    <source>
        <dbReference type="ARBA" id="ARBA00014114"/>
    </source>
</evidence>
<evidence type="ECO:0000256" key="2">
    <source>
        <dbReference type="ARBA" id="ARBA00022490"/>
    </source>
</evidence>
<keyword evidence="4 7" id="KW-0698">rRNA processing</keyword>
<comment type="similarity">
    <text evidence="7">Belongs to the TDD superfamily. TSR3 family.</text>
</comment>
<dbReference type="GeneID" id="36832001"/>
<evidence type="ECO:0000256" key="5">
    <source>
        <dbReference type="ARBA" id="ARBA00022679"/>
    </source>
</evidence>
<dbReference type="PANTHER" id="PTHR20426:SF0">
    <property type="entry name" value="18S RRNA AMINOCARBOXYPROPYLTRANSFERASE"/>
    <property type="match status" value="1"/>
</dbReference>
<dbReference type="GO" id="GO:1904047">
    <property type="term" value="F:S-adenosyl-L-methionine binding"/>
    <property type="evidence" value="ECO:0007669"/>
    <property type="project" value="UniProtKB-UniRule"/>
</dbReference>
<feature type="binding site" evidence="7">
    <location>
        <position position="85"/>
    </location>
    <ligand>
        <name>S-adenosyl-L-methionine</name>
        <dbReference type="ChEBI" id="CHEBI:59789"/>
    </ligand>
</feature>
<comment type="catalytic activity">
    <reaction evidence="7">
        <text>an N(1)-methylpseudouridine in rRNA + S-adenosyl-L-methionine = N(1)-methyl-N(3)-[(3S)-3-amino-3-carboxypropyl]pseudouridine in rRNA + S-methyl-5'-thioadenosine + H(+)</text>
        <dbReference type="Rhea" id="RHEA:63296"/>
        <dbReference type="Rhea" id="RHEA-COMP:11634"/>
        <dbReference type="Rhea" id="RHEA-COMP:16310"/>
        <dbReference type="ChEBI" id="CHEBI:15378"/>
        <dbReference type="ChEBI" id="CHEBI:17509"/>
        <dbReference type="ChEBI" id="CHEBI:59789"/>
        <dbReference type="ChEBI" id="CHEBI:74890"/>
        <dbReference type="ChEBI" id="CHEBI:146234"/>
        <dbReference type="EC" id="2.5.1.157"/>
    </reaction>
</comment>
<keyword evidence="2 7" id="KW-0963">Cytoplasm</keyword>
<dbReference type="InterPro" id="IPR022968">
    <property type="entry name" value="Tsr3-like"/>
</dbReference>
<dbReference type="HAMAP" id="MF_01116">
    <property type="entry name" value="TSR3"/>
    <property type="match status" value="1"/>
</dbReference>
<dbReference type="EC" id="2.5.1.157" evidence="7"/>
<dbReference type="Pfam" id="PF04034">
    <property type="entry name" value="Ribo_biogen_C"/>
    <property type="match status" value="1"/>
</dbReference>
<dbReference type="NCBIfam" id="NF002621">
    <property type="entry name" value="PRK02287.1"/>
    <property type="match status" value="1"/>
</dbReference>
<comment type="subcellular location">
    <subcellularLocation>
        <location evidence="7">Cytoplasm</location>
    </subcellularLocation>
</comment>
<feature type="domain" description="RNase L inhibitor RLI-like possible metal-binding" evidence="9">
    <location>
        <begin position="1"/>
        <end position="31"/>
    </location>
</feature>
<keyword evidence="3 7" id="KW-0690">Ribosome biogenesis</keyword>
<dbReference type="GO" id="GO:0106388">
    <property type="term" value="F:rRNA small subunit aminocarboxypropyltransferase activity"/>
    <property type="evidence" value="ECO:0007669"/>
    <property type="project" value="UniProtKB-EC"/>
</dbReference>
<dbReference type="GO" id="GO:0000455">
    <property type="term" value="P:enzyme-directed rRNA pseudouridine synthesis"/>
    <property type="evidence" value="ECO:0007669"/>
    <property type="project" value="UniProtKB-UniRule"/>
</dbReference>
<dbReference type="Pfam" id="PF04068">
    <property type="entry name" value="Fer4_RLI"/>
    <property type="match status" value="1"/>
</dbReference>
<evidence type="ECO:0000256" key="6">
    <source>
        <dbReference type="ARBA" id="ARBA00022691"/>
    </source>
</evidence>
<dbReference type="Proteomes" id="UP000248044">
    <property type="component" value="Chromosome"/>
</dbReference>
<name>A0A2U9IEK9_9CREN</name>
<dbReference type="OrthoDB" id="7441at2157"/>
<organism evidence="10 11">
    <name type="scientific">Acidianus brierleyi</name>
    <dbReference type="NCBI Taxonomy" id="41673"/>
    <lineage>
        <taxon>Archaea</taxon>
        <taxon>Thermoproteota</taxon>
        <taxon>Thermoprotei</taxon>
        <taxon>Sulfolobales</taxon>
        <taxon>Sulfolobaceae</taxon>
        <taxon>Acidianus</taxon>
    </lineage>
</organism>
<sequence>MNIYIIDLDQDDPKKCTGKRLIKFGYAKRTRKPLGIVLNPISSIPVSIKDREIILNIGLTVIDSSWNKSDIEFFSKFKNKFSRRLPFLLAGNPINYSKPYKLSSIEAAAASLYIIGEENIAVEILNKVKWGHTFLELNGELLKSYEGKSDSEILQIESDFLREPQ</sequence>
<dbReference type="GO" id="GO:0005737">
    <property type="term" value="C:cytoplasm"/>
    <property type="evidence" value="ECO:0007669"/>
    <property type="project" value="UniProtKB-SubCell"/>
</dbReference>
<evidence type="ECO:0000256" key="4">
    <source>
        <dbReference type="ARBA" id="ARBA00022552"/>
    </source>
</evidence>
<evidence type="ECO:0000313" key="10">
    <source>
        <dbReference type="EMBL" id="AWR94471.1"/>
    </source>
</evidence>
<gene>
    <name evidence="10" type="ORF">DFR85_07555</name>
</gene>
<evidence type="ECO:0000259" key="8">
    <source>
        <dbReference type="Pfam" id="PF04034"/>
    </source>
</evidence>
<feature type="binding site" evidence="7">
    <location>
        <position position="100"/>
    </location>
    <ligand>
        <name>S-adenosyl-L-methionine</name>
        <dbReference type="ChEBI" id="CHEBI:59789"/>
    </ligand>
</feature>
<evidence type="ECO:0000313" key="11">
    <source>
        <dbReference type="Proteomes" id="UP000248044"/>
    </source>
</evidence>
<feature type="binding site" evidence="7">
    <location>
        <position position="62"/>
    </location>
    <ligand>
        <name>S-adenosyl-L-methionine</name>
        <dbReference type="ChEBI" id="CHEBI:59789"/>
    </ligand>
</feature>
<comment type="function">
    <text evidence="7">Aminocarboxypropyltransferase that catalyzes the aminocarboxypropyl transfer on pseudouridine corresponding to position 914 in M.jannaschii 16S rRNA. It constitutes the last step in biosynthesis of the hypermodified N1-methyl-N3-(3-amino-3-carboxypropyl) pseudouridine (m1acp3-Psi).</text>
</comment>
<evidence type="ECO:0000259" key="9">
    <source>
        <dbReference type="Pfam" id="PF04068"/>
    </source>
</evidence>
<dbReference type="PANTHER" id="PTHR20426">
    <property type="entry name" value="RIBOSOME BIOGENESIS PROTEIN TSR3 HOMOLOG"/>
    <property type="match status" value="1"/>
</dbReference>
<evidence type="ECO:0000256" key="3">
    <source>
        <dbReference type="ARBA" id="ARBA00022517"/>
    </source>
</evidence>
<feature type="domain" description="16S/18S rRNA aminocarboxypropyltransferase Tsr3 C-terminal" evidence="8">
    <location>
        <begin position="36"/>
        <end position="160"/>
    </location>
</feature>